<reference evidence="3 4" key="1">
    <citation type="submission" date="2023-01" db="EMBL/GenBank/DDBJ databases">
        <authorList>
            <person name="Whitehead M."/>
        </authorList>
    </citation>
    <scope>NUCLEOTIDE SEQUENCE [LARGE SCALE GENOMIC DNA]</scope>
</reference>
<evidence type="ECO:0000313" key="3">
    <source>
        <dbReference type="EMBL" id="CAI6364734.1"/>
    </source>
</evidence>
<dbReference type="Pfam" id="PF09747">
    <property type="entry name" value="CCD97-like_C"/>
    <property type="match status" value="1"/>
</dbReference>
<dbReference type="AlphaFoldDB" id="A0AAV0XAD8"/>
<dbReference type="InterPro" id="IPR040233">
    <property type="entry name" value="CCD97-like_C"/>
</dbReference>
<sequence>MMDTVMMEDHQLEVQTIDENSKTLQEHIIDHVVLKASNSDFKSQQKDQSEFSLEERRKITEDILNDSHSKFLYIFGEYLVEDHLQYFKSRNYDNYEIHFHLHRLSRLINSKKVICKNRRYQAMLELLKGDYFSDNEMRNREPLLWEQLVGQYLSEEEKFNYDNQYLAQNSLTEVLLEQIDRDNRDDLKRKQQMEEIHEIEEIHEVEEIHDEEEEDDGDNKSNKPSTAMEVHTPSAFWGEYSKPKIETVKIGKRRWKEDHFLNLEQCNNKKLNENERFLLLNEFKSHMIHKFLSGEEDYDYNNVDNNPEYDNLHIKSIDEEDKYFDSESPIEGTPVIKDDSDTEHPIESDDEEDGLDTYMNMLKKNEMTDSVTNKLKNL</sequence>
<gene>
    <name evidence="3" type="ORF">MEUPH1_LOCUS19527</name>
</gene>
<dbReference type="EMBL" id="CARXXK010000004">
    <property type="protein sequence ID" value="CAI6364734.1"/>
    <property type="molecule type" value="Genomic_DNA"/>
</dbReference>
<evidence type="ECO:0000256" key="1">
    <source>
        <dbReference type="SAM" id="MobiDB-lite"/>
    </source>
</evidence>
<accession>A0AAV0XAD8</accession>
<evidence type="ECO:0000313" key="4">
    <source>
        <dbReference type="Proteomes" id="UP001160148"/>
    </source>
</evidence>
<proteinExistence type="predicted"/>
<organism evidence="3 4">
    <name type="scientific">Macrosiphum euphorbiae</name>
    <name type="common">potato aphid</name>
    <dbReference type="NCBI Taxonomy" id="13131"/>
    <lineage>
        <taxon>Eukaryota</taxon>
        <taxon>Metazoa</taxon>
        <taxon>Ecdysozoa</taxon>
        <taxon>Arthropoda</taxon>
        <taxon>Hexapoda</taxon>
        <taxon>Insecta</taxon>
        <taxon>Pterygota</taxon>
        <taxon>Neoptera</taxon>
        <taxon>Paraneoptera</taxon>
        <taxon>Hemiptera</taxon>
        <taxon>Sternorrhyncha</taxon>
        <taxon>Aphidomorpha</taxon>
        <taxon>Aphidoidea</taxon>
        <taxon>Aphididae</taxon>
        <taxon>Macrosiphini</taxon>
        <taxon>Macrosiphum</taxon>
    </lineage>
</organism>
<dbReference type="InterPro" id="IPR018613">
    <property type="entry name" value="Ccdc97-like"/>
</dbReference>
<protein>
    <recommendedName>
        <fullName evidence="2">CCD97-like C-terminal domain-containing protein</fullName>
    </recommendedName>
</protein>
<feature type="domain" description="CCD97-like C-terminal" evidence="2">
    <location>
        <begin position="117"/>
        <end position="327"/>
    </location>
</feature>
<dbReference type="PANTHER" id="PTHR31840:SF1">
    <property type="entry name" value="COILED-COIL DOMAIN-CONTAINING PROTEIN 97"/>
    <property type="match status" value="1"/>
</dbReference>
<evidence type="ECO:0000259" key="2">
    <source>
        <dbReference type="Pfam" id="PF09747"/>
    </source>
</evidence>
<feature type="region of interest" description="Disordered" evidence="1">
    <location>
        <begin position="326"/>
        <end position="353"/>
    </location>
</feature>
<dbReference type="PANTHER" id="PTHR31840">
    <property type="entry name" value="COILED-COIL DOMAIN-CONTAINING PROTEIN 97"/>
    <property type="match status" value="1"/>
</dbReference>
<keyword evidence="4" id="KW-1185">Reference proteome</keyword>
<name>A0AAV0XAD8_9HEMI</name>
<comment type="caution">
    <text evidence="3">The sequence shown here is derived from an EMBL/GenBank/DDBJ whole genome shotgun (WGS) entry which is preliminary data.</text>
</comment>
<feature type="compositionally biased region" description="Basic and acidic residues" evidence="1">
    <location>
        <begin position="336"/>
        <end position="347"/>
    </location>
</feature>
<feature type="region of interest" description="Disordered" evidence="1">
    <location>
        <begin position="205"/>
        <end position="227"/>
    </location>
</feature>
<dbReference type="Proteomes" id="UP001160148">
    <property type="component" value="Unassembled WGS sequence"/>
</dbReference>
<feature type="compositionally biased region" description="Acidic residues" evidence="1">
    <location>
        <begin position="207"/>
        <end position="217"/>
    </location>
</feature>